<proteinExistence type="inferred from homology"/>
<dbReference type="AlphaFoldDB" id="A0AAX3YKF9"/>
<dbReference type="InterPro" id="IPR025110">
    <property type="entry name" value="AMP-bd_C"/>
</dbReference>
<sequence length="502" mass="52464">MWELAREFVARAANSPDDIAVVDATGEHTVAEVVAAATGLAAQLDAATGGSPTVLVQADNTWRTLAAAIAVGLRGGLIAVFSRHATPSEFAVALDDVAPDVVIADRQSLSQWGVPEDRFCEEAVATAGWVMRWSRSPVSDIERWNGGIAIAMTSGSTGHPKCVVQSESAIRYACGCTIEAVGLEPGDPVAAFVPLSSVAAFCFGLYLPAMLAAPMVCMDGWKPATALEVVRKHQVAWTMLVPTMALQLAVAPDAAGALTSLRAMTVGGGPMDAGALGRAEQTLGTTFLRVFGMSECLGHTTPLPADEPDVRLGRDGRPFPGTVVRAVDEQGAPLPPGRVGDAQVAGPSLFVGYARAGAPTPPELTADGFLPTGDLVEVAEDGTIRVMGRQKQIIIRGGRNIDINEVEAAIARIPTVSQVCVVPVPDELLGERAAALVVSTGAPVTLDEVTAHLGDVEFPKFKWPEFVFTIDDLPQNRVGKLSRPDAVDLATRLLAGADSHSY</sequence>
<dbReference type="PANTHER" id="PTHR43201:SF5">
    <property type="entry name" value="MEDIUM-CHAIN ACYL-COA LIGASE ACSF2, MITOCHONDRIAL"/>
    <property type="match status" value="1"/>
</dbReference>
<accession>A0AAX3YKF9</accession>
<dbReference type="Proteomes" id="UP001231166">
    <property type="component" value="Chromosome"/>
</dbReference>
<dbReference type="InterPro" id="IPR045851">
    <property type="entry name" value="AMP-bd_C_sf"/>
</dbReference>
<dbReference type="EMBL" id="JAPWIS010000007">
    <property type="protein sequence ID" value="MCZ4585258.1"/>
    <property type="molecule type" value="Genomic_DNA"/>
</dbReference>
<dbReference type="InterPro" id="IPR042099">
    <property type="entry name" value="ANL_N_sf"/>
</dbReference>
<keyword evidence="7" id="KW-1185">Reference proteome</keyword>
<dbReference type="CDD" id="cd04433">
    <property type="entry name" value="AFD_class_I"/>
    <property type="match status" value="1"/>
</dbReference>
<dbReference type="Proteomes" id="UP001066327">
    <property type="component" value="Unassembled WGS sequence"/>
</dbReference>
<reference evidence="5" key="1">
    <citation type="submission" date="2022-12" db="EMBL/GenBank/DDBJ databases">
        <authorList>
            <person name="Krivoruchko A.V."/>
            <person name="Elkin A."/>
        </authorList>
    </citation>
    <scope>NUCLEOTIDE SEQUENCE</scope>
    <source>
        <strain evidence="5">IEGM 249</strain>
    </source>
</reference>
<evidence type="ECO:0000256" key="2">
    <source>
        <dbReference type="ARBA" id="ARBA00022598"/>
    </source>
</evidence>
<dbReference type="Gene3D" id="3.40.50.12780">
    <property type="entry name" value="N-terminal domain of ligase-like"/>
    <property type="match status" value="1"/>
</dbReference>
<evidence type="ECO:0000313" key="8">
    <source>
        <dbReference type="Proteomes" id="UP001231166"/>
    </source>
</evidence>
<dbReference type="GO" id="GO:0006631">
    <property type="term" value="P:fatty acid metabolic process"/>
    <property type="evidence" value="ECO:0007669"/>
    <property type="project" value="TreeGrafter"/>
</dbReference>
<comment type="similarity">
    <text evidence="1">Belongs to the ATP-dependent AMP-binding enzyme family.</text>
</comment>
<dbReference type="Pfam" id="PF00501">
    <property type="entry name" value="AMP-binding"/>
    <property type="match status" value="1"/>
</dbReference>
<evidence type="ECO:0000259" key="4">
    <source>
        <dbReference type="Pfam" id="PF13193"/>
    </source>
</evidence>
<evidence type="ECO:0000313" key="6">
    <source>
        <dbReference type="EMBL" id="WLF48472.1"/>
    </source>
</evidence>
<gene>
    <name evidence="5" type="ORF">O4328_16375</name>
    <name evidence="6" type="ORF">Q5707_05580</name>
</gene>
<dbReference type="GO" id="GO:0031956">
    <property type="term" value="F:medium-chain fatty acid-CoA ligase activity"/>
    <property type="evidence" value="ECO:0007669"/>
    <property type="project" value="TreeGrafter"/>
</dbReference>
<dbReference type="PANTHER" id="PTHR43201">
    <property type="entry name" value="ACYL-COA SYNTHETASE"/>
    <property type="match status" value="1"/>
</dbReference>
<dbReference type="SUPFAM" id="SSF56801">
    <property type="entry name" value="Acetyl-CoA synthetase-like"/>
    <property type="match status" value="1"/>
</dbReference>
<evidence type="ECO:0000259" key="3">
    <source>
        <dbReference type="Pfam" id="PF00501"/>
    </source>
</evidence>
<name>A0AAX3YKF9_RHOOP</name>
<feature type="domain" description="AMP-binding enzyme C-terminal" evidence="4">
    <location>
        <begin position="405"/>
        <end position="480"/>
    </location>
</feature>
<evidence type="ECO:0000313" key="7">
    <source>
        <dbReference type="Proteomes" id="UP001066327"/>
    </source>
</evidence>
<dbReference type="EMBL" id="CP130953">
    <property type="protein sequence ID" value="WLF48472.1"/>
    <property type="molecule type" value="Genomic_DNA"/>
</dbReference>
<dbReference type="Gene3D" id="3.30.300.30">
    <property type="match status" value="1"/>
</dbReference>
<organism evidence="6 8">
    <name type="scientific">Rhodococcus opacus</name>
    <name type="common">Nocardia opaca</name>
    <dbReference type="NCBI Taxonomy" id="37919"/>
    <lineage>
        <taxon>Bacteria</taxon>
        <taxon>Bacillati</taxon>
        <taxon>Actinomycetota</taxon>
        <taxon>Actinomycetes</taxon>
        <taxon>Mycobacteriales</taxon>
        <taxon>Nocardiaceae</taxon>
        <taxon>Rhodococcus</taxon>
    </lineage>
</organism>
<evidence type="ECO:0000313" key="5">
    <source>
        <dbReference type="EMBL" id="MCZ4585258.1"/>
    </source>
</evidence>
<reference evidence="6" key="2">
    <citation type="submission" date="2023-07" db="EMBL/GenBank/DDBJ databases">
        <title>Genomic analysis of Rhodococcus opacus VOC-14 with glycol ethers degradation activity.</title>
        <authorList>
            <person name="Narkevich D.A."/>
            <person name="Hlushen A.M."/>
            <person name="Akhremchuk A.E."/>
            <person name="Sikolenko M.A."/>
            <person name="Valentovich L.N."/>
        </authorList>
    </citation>
    <scope>NUCLEOTIDE SEQUENCE</scope>
    <source>
        <strain evidence="6">VOC-14</strain>
    </source>
</reference>
<protein>
    <submittedName>
        <fullName evidence="6">Class I adenylate-forming enzyme family protein</fullName>
    </submittedName>
</protein>
<feature type="domain" description="AMP-dependent synthetase/ligase" evidence="3">
    <location>
        <begin position="10"/>
        <end position="353"/>
    </location>
</feature>
<keyword evidence="2" id="KW-0436">Ligase</keyword>
<evidence type="ECO:0000256" key="1">
    <source>
        <dbReference type="ARBA" id="ARBA00006432"/>
    </source>
</evidence>
<dbReference type="Pfam" id="PF13193">
    <property type="entry name" value="AMP-binding_C"/>
    <property type="match status" value="1"/>
</dbReference>
<dbReference type="InterPro" id="IPR000873">
    <property type="entry name" value="AMP-dep_synth/lig_dom"/>
</dbReference>
<dbReference type="RefSeq" id="WP_054245758.1">
    <property type="nucleotide sequence ID" value="NZ_CP072193.1"/>
</dbReference>